<dbReference type="eggNOG" id="COG0402">
    <property type="taxonomic scope" value="Bacteria"/>
</dbReference>
<evidence type="ECO:0000313" key="3">
    <source>
        <dbReference type="EMBL" id="ADU96332.1"/>
    </source>
</evidence>
<dbReference type="HOGENOM" id="CLU_012358_2_5_0"/>
<dbReference type="PANTHER" id="PTHR43794:SF11">
    <property type="entry name" value="AMIDOHYDROLASE-RELATED DOMAIN-CONTAINING PROTEIN"/>
    <property type="match status" value="1"/>
</dbReference>
<dbReference type="AlphaFoldDB" id="E8T4S0"/>
<dbReference type="Proteomes" id="UP000006362">
    <property type="component" value="Chromosome"/>
</dbReference>
<dbReference type="PANTHER" id="PTHR43794">
    <property type="entry name" value="AMINOHYDROLASE SSNA-RELATED"/>
    <property type="match status" value="1"/>
</dbReference>
<protein>
    <submittedName>
        <fullName evidence="3">Amidohydrolase</fullName>
    </submittedName>
</protein>
<dbReference type="InterPro" id="IPR006680">
    <property type="entry name" value="Amidohydro-rel"/>
</dbReference>
<dbReference type="SUPFAM" id="SSF51338">
    <property type="entry name" value="Composite domain of metallo-dependent hydrolases"/>
    <property type="match status" value="1"/>
</dbReference>
<dbReference type="OrthoDB" id="9807210at2"/>
<evidence type="ECO:0000259" key="2">
    <source>
        <dbReference type="Pfam" id="PF01979"/>
    </source>
</evidence>
<organism evidence="3 4">
    <name type="scientific">Thermovibrio ammonificans (strain DSM 15698 / JCM 12110 / HB-1)</name>
    <dbReference type="NCBI Taxonomy" id="648996"/>
    <lineage>
        <taxon>Bacteria</taxon>
        <taxon>Pseudomonadati</taxon>
        <taxon>Aquificota</taxon>
        <taxon>Aquificia</taxon>
        <taxon>Desulfurobacteriales</taxon>
        <taxon>Desulfurobacteriaceae</taxon>
        <taxon>Thermovibrio</taxon>
    </lineage>
</organism>
<proteinExistence type="predicted"/>
<dbReference type="InterPro" id="IPR050287">
    <property type="entry name" value="MTA/SAH_deaminase"/>
</dbReference>
<accession>E8T4S0</accession>
<dbReference type="Pfam" id="PF01979">
    <property type="entry name" value="Amidohydro_1"/>
    <property type="match status" value="1"/>
</dbReference>
<gene>
    <name evidence="3" type="ordered locus">Theam_0359</name>
</gene>
<sequence length="374" mass="42135">MRAVINPSWAVKPNGEVLKNPFIVIKNGRIEAYHRRKPEGEFKKWIQIEGVLYPPFVNCHTHLELSNLNFNPDNFKDFFQWLLWIIGSRATKTLPEIERAVRKGAELIKKSGTYYVGDISSFGVAPSVKLPVKAVTFREFIGKDLNPKEIPPPLSIHSIYSVSATAIKKIATDSLERGYKFQMHLAETPDEQLFAKCLPNRFESLIYPTIGRKRYEKLCAEGIVDYLKKLNALNENLIAVHCTNLSPKEAKELRKAKASAVLCPRSNLHLKTGFPPVEELLTLEKVGLGTDGLSSNVSLSVVEELRCLYYQLGCRVPLRELLPLITYKGAKVLNLQHYGETALFTVAKGNHSTPFEPLIKEGQQFGILDFSNTL</sequence>
<dbReference type="InterPro" id="IPR011059">
    <property type="entry name" value="Metal-dep_hydrolase_composite"/>
</dbReference>
<evidence type="ECO:0000313" key="4">
    <source>
        <dbReference type="Proteomes" id="UP000006362"/>
    </source>
</evidence>
<dbReference type="GO" id="GO:0016810">
    <property type="term" value="F:hydrolase activity, acting on carbon-nitrogen (but not peptide) bonds"/>
    <property type="evidence" value="ECO:0007669"/>
    <property type="project" value="InterPro"/>
</dbReference>
<feature type="domain" description="Amidohydrolase-related" evidence="2">
    <location>
        <begin position="154"/>
        <end position="338"/>
    </location>
</feature>
<dbReference type="RefSeq" id="WP_013537118.1">
    <property type="nucleotide sequence ID" value="NC_014926.1"/>
</dbReference>
<dbReference type="KEGG" id="tam:Theam_0359"/>
<name>E8T4S0_THEA1</name>
<keyword evidence="1" id="KW-0378">Hydrolase</keyword>
<dbReference type="SUPFAM" id="SSF51556">
    <property type="entry name" value="Metallo-dependent hydrolases"/>
    <property type="match status" value="1"/>
</dbReference>
<keyword evidence="4" id="KW-1185">Reference proteome</keyword>
<dbReference type="EMBL" id="CP002444">
    <property type="protein sequence ID" value="ADU96332.1"/>
    <property type="molecule type" value="Genomic_DNA"/>
</dbReference>
<dbReference type="InterPro" id="IPR032466">
    <property type="entry name" value="Metal_Hydrolase"/>
</dbReference>
<reference evidence="3" key="1">
    <citation type="submission" date="2011-01" db="EMBL/GenBank/DDBJ databases">
        <title>Complete sequence of chromosome of Thermovibrio ammonificans HB-1.</title>
        <authorList>
            <consortium name="US DOE Joint Genome Institute"/>
            <person name="Lucas S."/>
            <person name="Copeland A."/>
            <person name="Lapidus A."/>
            <person name="Cheng J.-F."/>
            <person name="Goodwin L."/>
            <person name="Pitluck S."/>
            <person name="Davenport K."/>
            <person name="Detter J.C."/>
            <person name="Han C."/>
            <person name="Tapia R."/>
            <person name="Land M."/>
            <person name="Hauser L."/>
            <person name="Kyrpides N."/>
            <person name="Ivanova N."/>
            <person name="Ovchinnikova G."/>
            <person name="Vetriani C."/>
            <person name="Woyke T."/>
        </authorList>
    </citation>
    <scope>NUCLEOTIDE SEQUENCE [LARGE SCALE GENOMIC DNA]</scope>
    <source>
        <strain evidence="3">HB-1</strain>
    </source>
</reference>
<dbReference type="Gene3D" id="3.20.20.140">
    <property type="entry name" value="Metal-dependent hydrolases"/>
    <property type="match status" value="1"/>
</dbReference>
<dbReference type="STRING" id="648996.Theam_0359"/>
<evidence type="ECO:0000256" key="1">
    <source>
        <dbReference type="ARBA" id="ARBA00022801"/>
    </source>
</evidence>